<feature type="region of interest" description="Disordered" evidence="1">
    <location>
        <begin position="1"/>
        <end position="35"/>
    </location>
</feature>
<sequence length="119" mass="13241">MNDPNIIQPSAPQPINPSTELTGGKPKFRQKPPVVDPTEYVSQIDLDNFGKLRPSQLDTPGAGAPTLIRPPQNDWPNEGITPIVAGQVVTKCFNDNKIPSEFHMQEMLMMIKRKITLHD</sequence>
<feature type="compositionally biased region" description="Polar residues" evidence="1">
    <location>
        <begin position="1"/>
        <end position="10"/>
    </location>
</feature>
<feature type="region of interest" description="Disordered" evidence="1">
    <location>
        <begin position="54"/>
        <end position="77"/>
    </location>
</feature>
<dbReference type="AlphaFoldDB" id="A0A5J4SIN0"/>
<evidence type="ECO:0000256" key="1">
    <source>
        <dbReference type="SAM" id="MobiDB-lite"/>
    </source>
</evidence>
<organism evidence="2 3">
    <name type="scientific">Streblomastix strix</name>
    <dbReference type="NCBI Taxonomy" id="222440"/>
    <lineage>
        <taxon>Eukaryota</taxon>
        <taxon>Metamonada</taxon>
        <taxon>Preaxostyla</taxon>
        <taxon>Oxymonadida</taxon>
        <taxon>Streblomastigidae</taxon>
        <taxon>Streblomastix</taxon>
    </lineage>
</organism>
<dbReference type="EMBL" id="SNRW01040284">
    <property type="protein sequence ID" value="KAA6345123.1"/>
    <property type="molecule type" value="Genomic_DNA"/>
</dbReference>
<proteinExistence type="predicted"/>
<comment type="caution">
    <text evidence="2">The sequence shown here is derived from an EMBL/GenBank/DDBJ whole genome shotgun (WGS) entry which is preliminary data.</text>
</comment>
<name>A0A5J4SIN0_9EUKA</name>
<protein>
    <submittedName>
        <fullName evidence="2">Uncharacterized protein</fullName>
    </submittedName>
</protein>
<gene>
    <name evidence="2" type="ORF">EZS28_052187</name>
</gene>
<accession>A0A5J4SIN0</accession>
<evidence type="ECO:0000313" key="3">
    <source>
        <dbReference type="Proteomes" id="UP000324800"/>
    </source>
</evidence>
<dbReference type="Proteomes" id="UP000324800">
    <property type="component" value="Unassembled WGS sequence"/>
</dbReference>
<reference evidence="2 3" key="1">
    <citation type="submission" date="2019-03" db="EMBL/GenBank/DDBJ databases">
        <title>Single cell metagenomics reveals metabolic interactions within the superorganism composed of flagellate Streblomastix strix and complex community of Bacteroidetes bacteria on its surface.</title>
        <authorList>
            <person name="Treitli S.C."/>
            <person name="Kolisko M."/>
            <person name="Husnik F."/>
            <person name="Keeling P."/>
            <person name="Hampl V."/>
        </authorList>
    </citation>
    <scope>NUCLEOTIDE SEQUENCE [LARGE SCALE GENOMIC DNA]</scope>
    <source>
        <strain evidence="2">ST1C</strain>
    </source>
</reference>
<evidence type="ECO:0000313" key="2">
    <source>
        <dbReference type="EMBL" id="KAA6345123.1"/>
    </source>
</evidence>